<protein>
    <submittedName>
        <fullName evidence="1">Uncharacterized protein</fullName>
    </submittedName>
</protein>
<keyword evidence="2" id="KW-1185">Reference proteome</keyword>
<evidence type="ECO:0000313" key="2">
    <source>
        <dbReference type="Proteomes" id="UP000886998"/>
    </source>
</evidence>
<dbReference type="OrthoDB" id="7409317at2759"/>
<evidence type="ECO:0000313" key="1">
    <source>
        <dbReference type="EMBL" id="GFY68678.1"/>
    </source>
</evidence>
<proteinExistence type="predicted"/>
<dbReference type="Proteomes" id="UP000886998">
    <property type="component" value="Unassembled WGS sequence"/>
</dbReference>
<gene>
    <name evidence="1" type="primary">g.14606</name>
    <name evidence="1" type="ORF">TNIN_420581</name>
</gene>
<organism evidence="1 2">
    <name type="scientific">Trichonephila inaurata madagascariensis</name>
    <dbReference type="NCBI Taxonomy" id="2747483"/>
    <lineage>
        <taxon>Eukaryota</taxon>
        <taxon>Metazoa</taxon>
        <taxon>Ecdysozoa</taxon>
        <taxon>Arthropoda</taxon>
        <taxon>Chelicerata</taxon>
        <taxon>Arachnida</taxon>
        <taxon>Araneae</taxon>
        <taxon>Araneomorphae</taxon>
        <taxon>Entelegynae</taxon>
        <taxon>Araneoidea</taxon>
        <taxon>Nephilidae</taxon>
        <taxon>Trichonephila</taxon>
        <taxon>Trichonephila inaurata</taxon>
    </lineage>
</organism>
<name>A0A8X6YAH6_9ARAC</name>
<sequence length="108" mass="11806">MGKSRAEYMRNYRQKKREIKLKTGGIQSKKIARNSTQHSRDFLARAANTILSQTSTADPTAALSNLFVSHATLRLTSLLLFHVPSASTASVSNTVPAEIHLLPASAEQ</sequence>
<reference evidence="1" key="1">
    <citation type="submission" date="2020-08" db="EMBL/GenBank/DDBJ databases">
        <title>Multicomponent nature underlies the extraordinary mechanical properties of spider dragline silk.</title>
        <authorList>
            <person name="Kono N."/>
            <person name="Nakamura H."/>
            <person name="Mori M."/>
            <person name="Yoshida Y."/>
            <person name="Ohtoshi R."/>
            <person name="Malay A.D."/>
            <person name="Moran D.A.P."/>
            <person name="Tomita M."/>
            <person name="Numata K."/>
            <person name="Arakawa K."/>
        </authorList>
    </citation>
    <scope>NUCLEOTIDE SEQUENCE</scope>
</reference>
<dbReference type="AlphaFoldDB" id="A0A8X6YAH6"/>
<comment type="caution">
    <text evidence="1">The sequence shown here is derived from an EMBL/GenBank/DDBJ whole genome shotgun (WGS) entry which is preliminary data.</text>
</comment>
<accession>A0A8X6YAH6</accession>
<dbReference type="EMBL" id="BMAV01017191">
    <property type="protein sequence ID" value="GFY68678.1"/>
    <property type="molecule type" value="Genomic_DNA"/>
</dbReference>